<evidence type="ECO:0000256" key="1">
    <source>
        <dbReference type="ARBA" id="ARBA00004141"/>
    </source>
</evidence>
<feature type="transmembrane region" description="Helical" evidence="6">
    <location>
        <begin position="463"/>
        <end position="484"/>
    </location>
</feature>
<organism evidence="7 8">
    <name type="scientific">Datura stramonium</name>
    <name type="common">Jimsonweed</name>
    <name type="synonym">Common thornapple</name>
    <dbReference type="NCBI Taxonomy" id="4076"/>
    <lineage>
        <taxon>Eukaryota</taxon>
        <taxon>Viridiplantae</taxon>
        <taxon>Streptophyta</taxon>
        <taxon>Embryophyta</taxon>
        <taxon>Tracheophyta</taxon>
        <taxon>Spermatophyta</taxon>
        <taxon>Magnoliopsida</taxon>
        <taxon>eudicotyledons</taxon>
        <taxon>Gunneridae</taxon>
        <taxon>Pentapetalae</taxon>
        <taxon>asterids</taxon>
        <taxon>lamiids</taxon>
        <taxon>Solanales</taxon>
        <taxon>Solanaceae</taxon>
        <taxon>Solanoideae</taxon>
        <taxon>Datureae</taxon>
        <taxon>Datura</taxon>
    </lineage>
</organism>
<name>A0ABS8USJ5_DATST</name>
<gene>
    <name evidence="7" type="primary">DTX40_3</name>
    <name evidence="7" type="ORF">HAX54_021334</name>
</gene>
<feature type="transmembrane region" description="Helical" evidence="6">
    <location>
        <begin position="320"/>
        <end position="346"/>
    </location>
</feature>
<evidence type="ECO:0000256" key="3">
    <source>
        <dbReference type="ARBA" id="ARBA00022692"/>
    </source>
</evidence>
<feature type="transmembrane region" description="Helical" evidence="6">
    <location>
        <begin position="283"/>
        <end position="308"/>
    </location>
</feature>
<dbReference type="InterPro" id="IPR002528">
    <property type="entry name" value="MATE_fam"/>
</dbReference>
<feature type="transmembrane region" description="Helical" evidence="6">
    <location>
        <begin position="433"/>
        <end position="457"/>
    </location>
</feature>
<sequence length="512" mass="55698">MASPDNDVYQPFLQNNGTSLSPQLSETHDFESSNELEAVLSDTEIPLWTKLRLATCIEMKLLFFLAAPAVMVYMINYIMSMSTQIFSGHLGNLELAAASLGNTGIQVFAYGLMLGMGSAVETLCGQAFGAKKYDMLGIYLQRSTVLLTLTGIILAVGYIFCKPILLFLGQTERIAAAASVFVYGLIPQIFAYAINFPIQKFLQAQSIVAPSAYISAATLALHLALSWVVVYKIGLGLLGASLVLSLSWWIIVIGQFVYIVTSERCKQTWKGFTYRAFTGLPEFFKLSAASAVMLCLETWYFQIVVLLAGLLENPELALDALSICMTISGWVFMISVGFNAAASVRVSNELGARHPKSAAFSVIVVTSWSFILSVIAAVIVMALRHLISYVFTEGEVVAEAVSDLCPLLATALILNGIQPVLSGVAVGCGWQTFVAYVNVGCYYIVGVPLGALLGFYFKLGAKGIWSGMLGGTVMQTIILIWVTARTDWNKEVESAQSRLKKWDDQKEPILVE</sequence>
<accession>A0ABS8USJ5</accession>
<evidence type="ECO:0000256" key="2">
    <source>
        <dbReference type="ARBA" id="ARBA00010199"/>
    </source>
</evidence>
<keyword evidence="5 6" id="KW-0472">Membrane</keyword>
<feature type="transmembrane region" description="Helical" evidence="6">
    <location>
        <begin position="145"/>
        <end position="168"/>
    </location>
</feature>
<dbReference type="Proteomes" id="UP000823775">
    <property type="component" value="Unassembled WGS sequence"/>
</dbReference>
<reference evidence="7 8" key="1">
    <citation type="journal article" date="2021" name="BMC Genomics">
        <title>Datura genome reveals duplications of psychoactive alkaloid biosynthetic genes and high mutation rate following tissue culture.</title>
        <authorList>
            <person name="Rajewski A."/>
            <person name="Carter-House D."/>
            <person name="Stajich J."/>
            <person name="Litt A."/>
        </authorList>
    </citation>
    <scope>NUCLEOTIDE SEQUENCE [LARGE SCALE GENOMIC DNA]</scope>
    <source>
        <strain evidence="7">AR-01</strain>
    </source>
</reference>
<evidence type="ECO:0000256" key="4">
    <source>
        <dbReference type="ARBA" id="ARBA00022989"/>
    </source>
</evidence>
<feature type="transmembrane region" description="Helical" evidence="6">
    <location>
        <begin position="207"/>
        <end position="229"/>
    </location>
</feature>
<feature type="transmembrane region" description="Helical" evidence="6">
    <location>
        <begin position="107"/>
        <end position="124"/>
    </location>
</feature>
<feature type="transmembrane region" description="Helical" evidence="6">
    <location>
        <begin position="174"/>
        <end position="195"/>
    </location>
</feature>
<evidence type="ECO:0000313" key="8">
    <source>
        <dbReference type="Proteomes" id="UP000823775"/>
    </source>
</evidence>
<dbReference type="Pfam" id="PF01554">
    <property type="entry name" value="MatE"/>
    <property type="match status" value="2"/>
</dbReference>
<feature type="transmembrane region" description="Helical" evidence="6">
    <location>
        <begin position="61"/>
        <end position="87"/>
    </location>
</feature>
<keyword evidence="4 6" id="KW-1133">Transmembrane helix</keyword>
<dbReference type="EMBL" id="JACEIK010002566">
    <property type="protein sequence ID" value="MCD9637828.1"/>
    <property type="molecule type" value="Genomic_DNA"/>
</dbReference>
<comment type="caution">
    <text evidence="7">The sequence shown here is derived from an EMBL/GenBank/DDBJ whole genome shotgun (WGS) entry which is preliminary data.</text>
</comment>
<dbReference type="CDD" id="cd13132">
    <property type="entry name" value="MATE_eukaryotic"/>
    <property type="match status" value="1"/>
</dbReference>
<feature type="transmembrane region" description="Helical" evidence="6">
    <location>
        <begin position="407"/>
        <end position="426"/>
    </location>
</feature>
<protein>
    <recommendedName>
        <fullName evidence="6">Protein DETOXIFICATION</fullName>
    </recommendedName>
    <alternativeName>
        <fullName evidence="6">Multidrug and toxic compound extrusion protein</fullName>
    </alternativeName>
</protein>
<keyword evidence="8" id="KW-1185">Reference proteome</keyword>
<dbReference type="PANTHER" id="PTHR11206">
    <property type="entry name" value="MULTIDRUG RESISTANCE PROTEIN"/>
    <property type="match status" value="1"/>
</dbReference>
<evidence type="ECO:0000256" key="6">
    <source>
        <dbReference type="RuleBase" id="RU004914"/>
    </source>
</evidence>
<feature type="transmembrane region" description="Helical" evidence="6">
    <location>
        <begin position="358"/>
        <end position="387"/>
    </location>
</feature>
<dbReference type="InterPro" id="IPR045069">
    <property type="entry name" value="MATE_euk"/>
</dbReference>
<comment type="similarity">
    <text evidence="2 6">Belongs to the multi antimicrobial extrusion (MATE) (TC 2.A.66.1) family.</text>
</comment>
<evidence type="ECO:0000256" key="5">
    <source>
        <dbReference type="ARBA" id="ARBA00023136"/>
    </source>
</evidence>
<dbReference type="NCBIfam" id="TIGR00797">
    <property type="entry name" value="matE"/>
    <property type="match status" value="1"/>
</dbReference>
<proteinExistence type="inferred from homology"/>
<keyword evidence="3 6" id="KW-0812">Transmembrane</keyword>
<feature type="transmembrane region" description="Helical" evidence="6">
    <location>
        <begin position="235"/>
        <end position="262"/>
    </location>
</feature>
<evidence type="ECO:0000313" key="7">
    <source>
        <dbReference type="EMBL" id="MCD9637828.1"/>
    </source>
</evidence>
<comment type="subcellular location">
    <subcellularLocation>
        <location evidence="1">Membrane</location>
        <topology evidence="1">Multi-pass membrane protein</topology>
    </subcellularLocation>
</comment>